<keyword evidence="1" id="KW-0812">Transmembrane</keyword>
<evidence type="ECO:0000313" key="3">
    <source>
        <dbReference type="Proteomes" id="UP000694556"/>
    </source>
</evidence>
<organism evidence="2 3">
    <name type="scientific">Cairina moschata</name>
    <name type="common">Muscovy duck</name>
    <dbReference type="NCBI Taxonomy" id="8855"/>
    <lineage>
        <taxon>Eukaryota</taxon>
        <taxon>Metazoa</taxon>
        <taxon>Chordata</taxon>
        <taxon>Craniata</taxon>
        <taxon>Vertebrata</taxon>
        <taxon>Euteleostomi</taxon>
        <taxon>Archelosauria</taxon>
        <taxon>Archosauria</taxon>
        <taxon>Dinosauria</taxon>
        <taxon>Saurischia</taxon>
        <taxon>Theropoda</taxon>
        <taxon>Coelurosauria</taxon>
        <taxon>Aves</taxon>
        <taxon>Neognathae</taxon>
        <taxon>Galloanserae</taxon>
        <taxon>Anseriformes</taxon>
        <taxon>Anatidae</taxon>
        <taxon>Anatinae</taxon>
        <taxon>Cairina</taxon>
    </lineage>
</organism>
<reference evidence="2" key="1">
    <citation type="submission" date="2018-09" db="EMBL/GenBank/DDBJ databases">
        <title>Common duck and Muscovy duck high density SNP chip.</title>
        <authorList>
            <person name="Vignal A."/>
            <person name="Thebault N."/>
            <person name="Warren W.C."/>
        </authorList>
    </citation>
    <scope>NUCLEOTIDE SEQUENCE [LARGE SCALE GENOMIC DNA]</scope>
</reference>
<accession>A0A8C3BEA4</accession>
<protein>
    <submittedName>
        <fullName evidence="2">Uncharacterized protein</fullName>
    </submittedName>
</protein>
<dbReference type="Ensembl" id="ENSCMMT00000004902.1">
    <property type="protein sequence ID" value="ENSCMMP00000004378.1"/>
    <property type="gene ID" value="ENSCMMG00000002770.1"/>
</dbReference>
<dbReference type="Proteomes" id="UP000694556">
    <property type="component" value="Chromosome 3"/>
</dbReference>
<dbReference type="AlphaFoldDB" id="A0A8C3BEA4"/>
<sequence length="63" mass="7200">MISLIHTSEPGLRRTFPKKGQTCVVHYTGKVSAEYSLITSCFMLRSVLSVLMWLYFFALLCHS</sequence>
<keyword evidence="1" id="KW-1133">Transmembrane helix</keyword>
<keyword evidence="1" id="KW-0472">Membrane</keyword>
<proteinExistence type="predicted"/>
<name>A0A8C3BEA4_CAIMO</name>
<reference evidence="2" key="3">
    <citation type="submission" date="2025-09" db="UniProtKB">
        <authorList>
            <consortium name="Ensembl"/>
        </authorList>
    </citation>
    <scope>IDENTIFICATION</scope>
</reference>
<evidence type="ECO:0000313" key="2">
    <source>
        <dbReference type="Ensembl" id="ENSCMMP00000004378.1"/>
    </source>
</evidence>
<keyword evidence="3" id="KW-1185">Reference proteome</keyword>
<reference evidence="2" key="2">
    <citation type="submission" date="2025-08" db="UniProtKB">
        <authorList>
            <consortium name="Ensembl"/>
        </authorList>
    </citation>
    <scope>IDENTIFICATION</scope>
</reference>
<evidence type="ECO:0000256" key="1">
    <source>
        <dbReference type="SAM" id="Phobius"/>
    </source>
</evidence>
<feature type="transmembrane region" description="Helical" evidence="1">
    <location>
        <begin position="37"/>
        <end position="61"/>
    </location>
</feature>